<dbReference type="VEuPathDB" id="FungiDB:VP01_1037g15"/>
<dbReference type="EMBL" id="LAVV01000421">
    <property type="protein sequence ID" value="KNZ64379.1"/>
    <property type="molecule type" value="Genomic_DNA"/>
</dbReference>
<dbReference type="Proteomes" id="UP000037035">
    <property type="component" value="Unassembled WGS sequence"/>
</dbReference>
<comment type="caution">
    <text evidence="1">The sequence shown here is derived from an EMBL/GenBank/DDBJ whole genome shotgun (WGS) entry which is preliminary data.</text>
</comment>
<dbReference type="OrthoDB" id="10060245at2759"/>
<sequence length="207" mass="22925">MEYLSKQQWFLFMQDAWTMLNVTAFLAITTHFVHGSFQMTDFTIAVPHIQDNTSTNSQMGREIELMISLFPAKTHYLGCIAHLINLGAKAGLAVLGSVHDMDNCDVPNGKNNQSHGSSIMSISYLTSSPNGLSLNLKTIVKRIQGLCTYVCFSPQRRKQFKAVVDFAQPNLCELGYNFTVLDIDVNLATTSLSSILIFRHGGTQPST</sequence>
<accession>A0A0L6VUQ4</accession>
<name>A0A0L6VUQ4_9BASI</name>
<protein>
    <submittedName>
        <fullName evidence="1">Uncharacterized protein</fullName>
    </submittedName>
</protein>
<reference evidence="1 2" key="1">
    <citation type="submission" date="2015-08" db="EMBL/GenBank/DDBJ databases">
        <title>Next Generation Sequencing and Analysis of the Genome of Puccinia sorghi L Schw, the Causal Agent of Maize Common Rust.</title>
        <authorList>
            <person name="Rochi L."/>
            <person name="Burguener G."/>
            <person name="Darino M."/>
            <person name="Turjanski A."/>
            <person name="Kreff E."/>
            <person name="Dieguez M.J."/>
            <person name="Sacco F."/>
        </authorList>
    </citation>
    <scope>NUCLEOTIDE SEQUENCE [LARGE SCALE GENOMIC DNA]</scope>
    <source>
        <strain evidence="1 2">RO10H11247</strain>
    </source>
</reference>
<evidence type="ECO:0000313" key="2">
    <source>
        <dbReference type="Proteomes" id="UP000037035"/>
    </source>
</evidence>
<proteinExistence type="predicted"/>
<evidence type="ECO:0000313" key="1">
    <source>
        <dbReference type="EMBL" id="KNZ64379.1"/>
    </source>
</evidence>
<keyword evidence="2" id="KW-1185">Reference proteome</keyword>
<gene>
    <name evidence="1" type="ORF">VP01_1037g15</name>
</gene>
<organism evidence="1 2">
    <name type="scientific">Puccinia sorghi</name>
    <dbReference type="NCBI Taxonomy" id="27349"/>
    <lineage>
        <taxon>Eukaryota</taxon>
        <taxon>Fungi</taxon>
        <taxon>Dikarya</taxon>
        <taxon>Basidiomycota</taxon>
        <taxon>Pucciniomycotina</taxon>
        <taxon>Pucciniomycetes</taxon>
        <taxon>Pucciniales</taxon>
        <taxon>Pucciniaceae</taxon>
        <taxon>Puccinia</taxon>
    </lineage>
</organism>
<dbReference type="AlphaFoldDB" id="A0A0L6VUQ4"/>